<evidence type="ECO:0000259" key="2">
    <source>
        <dbReference type="PROSITE" id="PS50214"/>
    </source>
</evidence>
<dbReference type="PROSITE" id="PS50214">
    <property type="entry name" value="DISINTEGRIN_2"/>
    <property type="match status" value="1"/>
</dbReference>
<reference evidence="3" key="1">
    <citation type="submission" date="2020-11" db="EMBL/GenBank/DDBJ databases">
        <title>Chlorella ohadii genome sequencing and assembly.</title>
        <authorList>
            <person name="Murik O."/>
            <person name="Treves H."/>
            <person name="Kedem I."/>
            <person name="Shotland Y."/>
            <person name="Kaplan A."/>
        </authorList>
    </citation>
    <scope>NUCLEOTIDE SEQUENCE</scope>
    <source>
        <strain evidence="3">1</strain>
    </source>
</reference>
<gene>
    <name evidence="3" type="ORF">COHA_005872</name>
</gene>
<dbReference type="PANTHER" id="PTHR11905">
    <property type="entry name" value="ADAM A DISINTEGRIN AND METALLOPROTEASE DOMAIN"/>
    <property type="match status" value="1"/>
</dbReference>
<accession>A0AAD5DP03</accession>
<name>A0AAD5DP03_9CHLO</name>
<dbReference type="SMART" id="SM00050">
    <property type="entry name" value="DISIN"/>
    <property type="match status" value="1"/>
</dbReference>
<organism evidence="3 4">
    <name type="scientific">Chlorella ohadii</name>
    <dbReference type="NCBI Taxonomy" id="2649997"/>
    <lineage>
        <taxon>Eukaryota</taxon>
        <taxon>Viridiplantae</taxon>
        <taxon>Chlorophyta</taxon>
        <taxon>core chlorophytes</taxon>
        <taxon>Trebouxiophyceae</taxon>
        <taxon>Chlorellales</taxon>
        <taxon>Chlorellaceae</taxon>
        <taxon>Chlorella clade</taxon>
        <taxon>Chlorella</taxon>
    </lineage>
</organism>
<keyword evidence="4" id="KW-1185">Reference proteome</keyword>
<dbReference type="InterPro" id="IPR001762">
    <property type="entry name" value="Disintegrin_dom"/>
</dbReference>
<evidence type="ECO:0000313" key="3">
    <source>
        <dbReference type="EMBL" id="KAI7840446.1"/>
    </source>
</evidence>
<evidence type="ECO:0000313" key="4">
    <source>
        <dbReference type="Proteomes" id="UP001205105"/>
    </source>
</evidence>
<feature type="chain" id="PRO_5042259433" description="Disintegrin domain-containing protein" evidence="1">
    <location>
        <begin position="22"/>
        <end position="485"/>
    </location>
</feature>
<dbReference type="Proteomes" id="UP001205105">
    <property type="component" value="Unassembled WGS sequence"/>
</dbReference>
<dbReference type="SUPFAM" id="SSF57552">
    <property type="entry name" value="Blood coagulation inhibitor (disintegrin)"/>
    <property type="match status" value="2"/>
</dbReference>
<dbReference type="PANTHER" id="PTHR11905:SF159">
    <property type="entry name" value="ADAM METALLOPROTEASE"/>
    <property type="match status" value="1"/>
</dbReference>
<keyword evidence="1" id="KW-0732">Signal</keyword>
<sequence>MPRCIAALLVPALLLAALSDARQLDSREGVKGLASAALPRMQHYASRHLLGDCFPCSNNCAVCSEQRTLRNAQGNPTGFKEITIDASSCKNGDLSWMCCRGASDGAANLACTLTPGGCSADGTPVYDFGKNKCDSKVQMGTFEVPNAATQLTVQIHDGRAADLSTCPDEEGPVGQPQCGEGAPCPQPAGACEVAECIAGECVTSFRPSAYVCGTAEGDCDVPANCTGDSPTCPSNSFKPSTVQCRNAAGDCDLPAKCTGSSAACPANPFKPNTVTCRPSAGVCDVEEKCTGSSAACPADQFLPSTTTCRPAAGICDKEENMQTYLCHVRGMQSNVDWADCALTLHGFAAPACRRCDKAEYCTGTTDACPTDIVLRDKAKAFKDCFYCGMPLGTTAATLGNELTYLKNTWSLGTCNMGSCDFHYFLTSASDVATYCGNTLPTTCPNKKDLSNVSHARCNGATGTWNCVMKQDAPFSGPVVAPWAGL</sequence>
<dbReference type="AlphaFoldDB" id="A0AAD5DP03"/>
<dbReference type="Gene3D" id="4.10.70.10">
    <property type="entry name" value="Disintegrin domain"/>
    <property type="match status" value="2"/>
</dbReference>
<dbReference type="EMBL" id="JADXDR010000080">
    <property type="protein sequence ID" value="KAI7840446.1"/>
    <property type="molecule type" value="Genomic_DNA"/>
</dbReference>
<feature type="domain" description="Disintegrin" evidence="2">
    <location>
        <begin position="175"/>
        <end position="272"/>
    </location>
</feature>
<protein>
    <recommendedName>
        <fullName evidence="2">Disintegrin domain-containing protein</fullName>
    </recommendedName>
</protein>
<proteinExistence type="predicted"/>
<evidence type="ECO:0000256" key="1">
    <source>
        <dbReference type="SAM" id="SignalP"/>
    </source>
</evidence>
<comment type="caution">
    <text evidence="3">The sequence shown here is derived from an EMBL/GenBank/DDBJ whole genome shotgun (WGS) entry which is preliminary data.</text>
</comment>
<dbReference type="InterPro" id="IPR036436">
    <property type="entry name" value="Disintegrin_dom_sf"/>
</dbReference>
<feature type="signal peptide" evidence="1">
    <location>
        <begin position="1"/>
        <end position="21"/>
    </location>
</feature>